<evidence type="ECO:0000313" key="5">
    <source>
        <dbReference type="EMBL" id="OWK05844.1"/>
    </source>
</evidence>
<feature type="non-terminal residue" evidence="5">
    <location>
        <position position="260"/>
    </location>
</feature>
<dbReference type="EMBL" id="MKHE01000019">
    <property type="protein sequence ID" value="OWK05844.1"/>
    <property type="molecule type" value="Genomic_DNA"/>
</dbReference>
<dbReference type="GO" id="GO:1990904">
    <property type="term" value="C:ribonucleoprotein complex"/>
    <property type="evidence" value="ECO:0007669"/>
    <property type="project" value="UniProtKB-KW"/>
</dbReference>
<name>A0A212CJ35_CEREH</name>
<dbReference type="PANTHER" id="PTHR11758">
    <property type="entry name" value="40S RIBOSOMAL PROTEIN S15A"/>
    <property type="match status" value="1"/>
</dbReference>
<keyword evidence="2" id="KW-0689">Ribosomal protein</keyword>
<gene>
    <name evidence="5" type="ORF">Celaphus_00012730</name>
</gene>
<comment type="caution">
    <text evidence="5">The sequence shown here is derived from an EMBL/GenBank/DDBJ whole genome shotgun (WGS) entry which is preliminary data.</text>
</comment>
<evidence type="ECO:0000256" key="1">
    <source>
        <dbReference type="ARBA" id="ARBA00006471"/>
    </source>
</evidence>
<dbReference type="SUPFAM" id="SSF56047">
    <property type="entry name" value="Ribosomal protein S8"/>
    <property type="match status" value="1"/>
</dbReference>
<dbReference type="GO" id="GO:0005840">
    <property type="term" value="C:ribosome"/>
    <property type="evidence" value="ECO:0007669"/>
    <property type="project" value="UniProtKB-KW"/>
</dbReference>
<comment type="similarity">
    <text evidence="1">Belongs to the universal ribosomal protein uS8 family.</text>
</comment>
<keyword evidence="6" id="KW-1185">Reference proteome</keyword>
<dbReference type="AlphaFoldDB" id="A0A212CJ35"/>
<dbReference type="InterPro" id="IPR000630">
    <property type="entry name" value="Ribosomal_uS8"/>
</dbReference>
<evidence type="ECO:0000313" key="6">
    <source>
        <dbReference type="Proteomes" id="UP000242450"/>
    </source>
</evidence>
<reference evidence="5 6" key="1">
    <citation type="journal article" date="2018" name="Mol. Genet. Genomics">
        <title>The red deer Cervus elaphus genome CerEla1.0: sequencing, annotating, genes, and chromosomes.</title>
        <authorList>
            <person name="Bana N.A."/>
            <person name="Nyiri A."/>
            <person name="Nagy J."/>
            <person name="Frank K."/>
            <person name="Nagy T."/>
            <person name="Steger V."/>
            <person name="Schiller M."/>
            <person name="Lakatos P."/>
            <person name="Sugar L."/>
            <person name="Horn P."/>
            <person name="Barta E."/>
            <person name="Orosz L."/>
        </authorList>
    </citation>
    <scope>NUCLEOTIDE SEQUENCE [LARGE SCALE GENOMIC DNA]</scope>
    <source>
        <strain evidence="5">Hungarian</strain>
    </source>
</reference>
<evidence type="ECO:0000256" key="4">
    <source>
        <dbReference type="ARBA" id="ARBA00035422"/>
    </source>
</evidence>
<protein>
    <recommendedName>
        <fullName evidence="4">40S ribosomal protein S15a</fullName>
    </recommendedName>
</protein>
<organism evidence="5 6">
    <name type="scientific">Cervus elaphus hippelaphus</name>
    <name type="common">European red deer</name>
    <dbReference type="NCBI Taxonomy" id="46360"/>
    <lineage>
        <taxon>Eukaryota</taxon>
        <taxon>Metazoa</taxon>
        <taxon>Chordata</taxon>
        <taxon>Craniata</taxon>
        <taxon>Vertebrata</taxon>
        <taxon>Euteleostomi</taxon>
        <taxon>Mammalia</taxon>
        <taxon>Eutheria</taxon>
        <taxon>Laurasiatheria</taxon>
        <taxon>Artiodactyla</taxon>
        <taxon>Ruminantia</taxon>
        <taxon>Pecora</taxon>
        <taxon>Cervidae</taxon>
        <taxon>Cervinae</taxon>
        <taxon>Cervus</taxon>
    </lineage>
</organism>
<dbReference type="Gene3D" id="3.30.1490.10">
    <property type="match status" value="1"/>
</dbReference>
<dbReference type="InterPro" id="IPR035987">
    <property type="entry name" value="Ribosomal_uS8_sf"/>
</dbReference>
<keyword evidence="3" id="KW-0687">Ribonucleoprotein</keyword>
<accession>A0A212CJ35</accession>
<sequence length="260" mass="28619">MNGSGRETASDRKRQDVSDKMPVFVTQLHEVLNSVTFACSKPPVSVLMEETHKLASLTLLEEDEARSEHFTWTPLLHLAPAALFSFTHPALPLGQHGQGVDPPLLLQPHQLFGQEVKHCVAGAQLLDQLQSLLLPFKHLYQIKPERPANQHCQCRHEALQAVTGEALMNSGFCSASQGHGPVIARFLTVMMKHGCTGEFEIIDDHRAGETVAGCVISDKCGVISPKFDVQLKNQEKWQNNLLPSRQFGFIVLTTSTGING</sequence>
<dbReference type="Proteomes" id="UP000242450">
    <property type="component" value="Chromosome 19"/>
</dbReference>
<dbReference type="GO" id="GO:0006412">
    <property type="term" value="P:translation"/>
    <property type="evidence" value="ECO:0007669"/>
    <property type="project" value="InterPro"/>
</dbReference>
<evidence type="ECO:0000256" key="3">
    <source>
        <dbReference type="ARBA" id="ARBA00023274"/>
    </source>
</evidence>
<dbReference type="Gene3D" id="3.30.1370.30">
    <property type="match status" value="1"/>
</dbReference>
<evidence type="ECO:0000256" key="2">
    <source>
        <dbReference type="ARBA" id="ARBA00022980"/>
    </source>
</evidence>
<dbReference type="GO" id="GO:0003735">
    <property type="term" value="F:structural constituent of ribosome"/>
    <property type="evidence" value="ECO:0007669"/>
    <property type="project" value="InterPro"/>
</dbReference>
<proteinExistence type="inferred from homology"/>